<protein>
    <recommendedName>
        <fullName evidence="2">histidine kinase</fullName>
        <ecNumber evidence="2">2.7.13.3</ecNumber>
    </recommendedName>
</protein>
<evidence type="ECO:0000256" key="5">
    <source>
        <dbReference type="ARBA" id="ARBA00022777"/>
    </source>
</evidence>
<feature type="transmembrane region" description="Helical" evidence="7">
    <location>
        <begin position="270"/>
        <end position="287"/>
    </location>
</feature>
<dbReference type="PANTHER" id="PTHR43711">
    <property type="entry name" value="TWO-COMPONENT HISTIDINE KINASE"/>
    <property type="match status" value="1"/>
</dbReference>
<dbReference type="InterPro" id="IPR005467">
    <property type="entry name" value="His_kinase_dom"/>
</dbReference>
<dbReference type="AlphaFoldDB" id="A0A832QWJ5"/>
<dbReference type="CDD" id="cd00075">
    <property type="entry name" value="HATPase"/>
    <property type="match status" value="1"/>
</dbReference>
<evidence type="ECO:0000256" key="1">
    <source>
        <dbReference type="ARBA" id="ARBA00000085"/>
    </source>
</evidence>
<keyword evidence="7" id="KW-0812">Transmembrane</keyword>
<feature type="transmembrane region" description="Helical" evidence="7">
    <location>
        <begin position="171"/>
        <end position="194"/>
    </location>
</feature>
<evidence type="ECO:0000256" key="3">
    <source>
        <dbReference type="ARBA" id="ARBA00022553"/>
    </source>
</evidence>
<dbReference type="Pfam" id="PF07696">
    <property type="entry name" value="7TMR-DISMED2"/>
    <property type="match status" value="1"/>
</dbReference>
<feature type="transmembrane region" description="Helical" evidence="7">
    <location>
        <begin position="356"/>
        <end position="375"/>
    </location>
</feature>
<gene>
    <name evidence="9" type="ORF">GXX24_09625</name>
</gene>
<dbReference type="PANTHER" id="PTHR43711:SF26">
    <property type="entry name" value="SENSOR HISTIDINE KINASE RCSC"/>
    <property type="match status" value="1"/>
</dbReference>
<dbReference type="EMBL" id="DULP01000143">
    <property type="protein sequence ID" value="HHW34379.1"/>
    <property type="molecule type" value="Genomic_DNA"/>
</dbReference>
<keyword evidence="5 9" id="KW-0418">Kinase</keyword>
<keyword evidence="3" id="KW-0597">Phosphoprotein</keyword>
<evidence type="ECO:0000256" key="4">
    <source>
        <dbReference type="ARBA" id="ARBA00022679"/>
    </source>
</evidence>
<name>A0A832QWJ5_9RHOB</name>
<evidence type="ECO:0000256" key="6">
    <source>
        <dbReference type="ARBA" id="ARBA00023012"/>
    </source>
</evidence>
<evidence type="ECO:0000313" key="10">
    <source>
        <dbReference type="Proteomes" id="UP000580830"/>
    </source>
</evidence>
<keyword evidence="7" id="KW-0472">Membrane</keyword>
<dbReference type="InterPro" id="IPR036097">
    <property type="entry name" value="HisK_dim/P_sf"/>
</dbReference>
<dbReference type="InterPro" id="IPR036890">
    <property type="entry name" value="HATPase_C_sf"/>
</dbReference>
<dbReference type="Proteomes" id="UP000580830">
    <property type="component" value="Unassembled WGS sequence"/>
</dbReference>
<sequence>MLLSIYASIFPKTAIAAPALPPLRIEALVDDAQRLGFDDILLQGQTGFAPLAGQGINLGFGRRAVWLRLRLESPVDQTVLLSLTPNFVDEIDVHIGEDRPGAVAADFRHLAMGDNRPLIADGLSGLANVVPVALRADREALVYIRAAAVNSALGLTVSAHAPSEHALRTTVFALVAGLWFGGMAILVVIQLVFFHYDRKPWFILLAFSTFMAAMVYAGSLGISRLFLFPHGGTGNDLFTAVTAWLGISAGALAASSILDLPAKAPRLHRAFLAIAGIGLVGVGFALAGHNLMFGGFGNLTSIALVTLAVVQALRRLDSDGPGSGLRAAGFGAIWLGILVTCAQRVGVVSLPEWGSYSYGVGVAVHSVLMTASLGVRLRAAETLNRTLHEQALVASQSAEARATALAEERTWELAEAKRVAEAALQAELASQAAQVRFMEIISHQYRTPLATIRTYVDSVGLSLPCQDSANRQRLDRVRGGIRRLVEVLEVNLSRSRLTGPFLRPDLAATPPAAVIEATVARAQDLLQIAIVPVLSPEAEASRIPADAGMLGIALINLLENAAKYARPGAAAPVHLRCDRRGSEVIFTVEDRGIGIPPAEIGGIFGPGARATNAGAIEGTGAGLSLVSRIAAAHGGRVEIDSTLGQGTTVRIILPAGETPAPAAPEPFAPAQTRGR</sequence>
<keyword evidence="6" id="KW-0902">Two-component regulatory system</keyword>
<dbReference type="SMART" id="SM00387">
    <property type="entry name" value="HATPase_c"/>
    <property type="match status" value="1"/>
</dbReference>
<dbReference type="Pfam" id="PF07695">
    <property type="entry name" value="7TMR-DISM_7TM"/>
    <property type="match status" value="1"/>
</dbReference>
<dbReference type="Gene3D" id="2.60.40.2380">
    <property type="match status" value="1"/>
</dbReference>
<feature type="domain" description="Histidine kinase" evidence="8">
    <location>
        <begin position="440"/>
        <end position="657"/>
    </location>
</feature>
<keyword evidence="7" id="KW-1133">Transmembrane helix</keyword>
<dbReference type="InterPro" id="IPR003661">
    <property type="entry name" value="HisK_dim/P_dom"/>
</dbReference>
<organism evidence="9 10">
    <name type="scientific">Paracoccus solventivorans</name>
    <dbReference type="NCBI Taxonomy" id="53463"/>
    <lineage>
        <taxon>Bacteria</taxon>
        <taxon>Pseudomonadati</taxon>
        <taxon>Pseudomonadota</taxon>
        <taxon>Alphaproteobacteria</taxon>
        <taxon>Rhodobacterales</taxon>
        <taxon>Paracoccaceae</taxon>
        <taxon>Paracoccus</taxon>
    </lineage>
</organism>
<dbReference type="InterPro" id="IPR011622">
    <property type="entry name" value="7TMR_DISM_rcpt_extracell_dom2"/>
</dbReference>
<dbReference type="EC" id="2.7.13.3" evidence="2"/>
<feature type="transmembrane region" description="Helical" evidence="7">
    <location>
        <begin position="293"/>
        <end position="313"/>
    </location>
</feature>
<dbReference type="InterPro" id="IPR004358">
    <property type="entry name" value="Sig_transdc_His_kin-like_C"/>
</dbReference>
<dbReference type="PRINTS" id="PR00344">
    <property type="entry name" value="BCTRLSENSOR"/>
</dbReference>
<dbReference type="SUPFAM" id="SSF47384">
    <property type="entry name" value="Homodimeric domain of signal transducing histidine kinase"/>
    <property type="match status" value="1"/>
</dbReference>
<dbReference type="InterPro" id="IPR003594">
    <property type="entry name" value="HATPase_dom"/>
</dbReference>
<dbReference type="PROSITE" id="PS50109">
    <property type="entry name" value="HIS_KIN"/>
    <property type="match status" value="1"/>
</dbReference>
<feature type="transmembrane region" description="Helical" evidence="7">
    <location>
        <begin position="237"/>
        <end position="258"/>
    </location>
</feature>
<reference evidence="9 10" key="1">
    <citation type="journal article" date="2020" name="Biotechnol. Biofuels">
        <title>New insights from the biogas microbiome by comprehensive genome-resolved metagenomics of nearly 1600 species originating from multiple anaerobic digesters.</title>
        <authorList>
            <person name="Campanaro S."/>
            <person name="Treu L."/>
            <person name="Rodriguez-R L.M."/>
            <person name="Kovalovszki A."/>
            <person name="Ziels R.M."/>
            <person name="Maus I."/>
            <person name="Zhu X."/>
            <person name="Kougias P.G."/>
            <person name="Basile A."/>
            <person name="Luo G."/>
            <person name="Schluter A."/>
            <person name="Konstantinidis K.T."/>
            <person name="Angelidaki I."/>
        </authorList>
    </citation>
    <scope>NUCLEOTIDE SEQUENCE [LARGE SCALE GENOMIC DNA]</scope>
    <source>
        <strain evidence="9">AS04akNAM_125</strain>
    </source>
</reference>
<dbReference type="Gene3D" id="1.10.287.130">
    <property type="match status" value="1"/>
</dbReference>
<accession>A0A832QWJ5</accession>
<proteinExistence type="predicted"/>
<evidence type="ECO:0000256" key="2">
    <source>
        <dbReference type="ARBA" id="ARBA00012438"/>
    </source>
</evidence>
<feature type="transmembrane region" description="Helical" evidence="7">
    <location>
        <begin position="325"/>
        <end position="350"/>
    </location>
</feature>
<evidence type="ECO:0000256" key="7">
    <source>
        <dbReference type="SAM" id="Phobius"/>
    </source>
</evidence>
<dbReference type="SUPFAM" id="SSF55874">
    <property type="entry name" value="ATPase domain of HSP90 chaperone/DNA topoisomerase II/histidine kinase"/>
    <property type="match status" value="1"/>
</dbReference>
<dbReference type="InterPro" id="IPR050736">
    <property type="entry name" value="Sensor_HK_Regulatory"/>
</dbReference>
<comment type="caution">
    <text evidence="9">The sequence shown here is derived from an EMBL/GenBank/DDBJ whole genome shotgun (WGS) entry which is preliminary data.</text>
</comment>
<dbReference type="Pfam" id="PF02518">
    <property type="entry name" value="HATPase_c"/>
    <property type="match status" value="1"/>
</dbReference>
<dbReference type="InterPro" id="IPR011623">
    <property type="entry name" value="7TMR_DISM_rcpt_extracell_dom1"/>
</dbReference>
<dbReference type="SMART" id="SM00388">
    <property type="entry name" value="HisKA"/>
    <property type="match status" value="1"/>
</dbReference>
<comment type="catalytic activity">
    <reaction evidence="1">
        <text>ATP + protein L-histidine = ADP + protein N-phospho-L-histidine.</text>
        <dbReference type="EC" id="2.7.13.3"/>
    </reaction>
</comment>
<feature type="transmembrane region" description="Helical" evidence="7">
    <location>
        <begin position="201"/>
        <end position="225"/>
    </location>
</feature>
<evidence type="ECO:0000259" key="8">
    <source>
        <dbReference type="PROSITE" id="PS50109"/>
    </source>
</evidence>
<dbReference type="CDD" id="cd00082">
    <property type="entry name" value="HisKA"/>
    <property type="match status" value="1"/>
</dbReference>
<evidence type="ECO:0000313" key="9">
    <source>
        <dbReference type="EMBL" id="HHW34379.1"/>
    </source>
</evidence>
<keyword evidence="4" id="KW-0808">Transferase</keyword>
<dbReference type="GO" id="GO:0000155">
    <property type="term" value="F:phosphorelay sensor kinase activity"/>
    <property type="evidence" value="ECO:0007669"/>
    <property type="project" value="InterPro"/>
</dbReference>
<dbReference type="Gene3D" id="3.30.565.10">
    <property type="entry name" value="Histidine kinase-like ATPase, C-terminal domain"/>
    <property type="match status" value="1"/>
</dbReference>